<comment type="caution">
    <text evidence="1">The sequence shown here is derived from an EMBL/GenBank/DDBJ whole genome shotgun (WGS) entry which is preliminary data.</text>
</comment>
<dbReference type="Pfam" id="PF02413">
    <property type="entry name" value="Caudo_TAP"/>
    <property type="match status" value="1"/>
</dbReference>
<accession>A0ABT6IIM8</accession>
<gene>
    <name evidence="1" type="ORF">OMP44_15710</name>
</gene>
<organism evidence="1 2">
    <name type="scientific">Pseudomonas flavocrustae</name>
    <dbReference type="NCBI Taxonomy" id="2991719"/>
    <lineage>
        <taxon>Bacteria</taxon>
        <taxon>Pseudomonadati</taxon>
        <taxon>Pseudomonadota</taxon>
        <taxon>Gammaproteobacteria</taxon>
        <taxon>Pseudomonadales</taxon>
        <taxon>Pseudomonadaceae</taxon>
        <taxon>Pseudomonas</taxon>
    </lineage>
</organism>
<dbReference type="Proteomes" id="UP001157461">
    <property type="component" value="Unassembled WGS sequence"/>
</dbReference>
<evidence type="ECO:0000313" key="2">
    <source>
        <dbReference type="Proteomes" id="UP001157461"/>
    </source>
</evidence>
<reference evidence="1 2" key="1">
    <citation type="submission" date="2022-10" db="EMBL/GenBank/DDBJ databases">
        <title>A novel Pseudomonas species, isolated from Passiflora incarnata leaves.</title>
        <authorList>
            <person name="Cueva-Yesquen L.G."/>
            <person name="Fantinatti-Garboggini F."/>
        </authorList>
    </citation>
    <scope>NUCLEOTIDE SEQUENCE [LARGE SCALE GENOMIC DNA]</scope>
    <source>
        <strain evidence="1 2">CBMAI 2609</strain>
    </source>
</reference>
<dbReference type="InterPro" id="IPR003458">
    <property type="entry name" value="Phage_T4_Gp38_tail_assem"/>
</dbReference>
<keyword evidence="2" id="KW-1185">Reference proteome</keyword>
<sequence>MATRTRALLLQYADTQVAALQDAVDLEIASDAEV</sequence>
<evidence type="ECO:0000313" key="1">
    <source>
        <dbReference type="EMBL" id="MDH4764335.1"/>
    </source>
</evidence>
<dbReference type="EMBL" id="JAPDIQ010000006">
    <property type="protein sequence ID" value="MDH4764335.1"/>
    <property type="molecule type" value="Genomic_DNA"/>
</dbReference>
<name>A0ABT6IIM8_9PSED</name>
<protein>
    <submittedName>
        <fullName evidence="1">Tail fiber assembly protein</fullName>
    </submittedName>
</protein>
<proteinExistence type="predicted"/>